<dbReference type="Pfam" id="PF13639">
    <property type="entry name" value="zf-RING_2"/>
    <property type="match status" value="1"/>
</dbReference>
<name>A0A7M7LIP0_STRPU</name>
<sequence length="237" mass="24090">MGQKVSSSPRTVYGAGVGGPDSPGGSTASGGYLSIGNSNGHHNGARLYTSASSSTNGQRNRARSLGSTSTHSNGQAMNIPGGSGASRGPDSDPSSSENSAPSSGSGGGSGSGSSTSGASGSGGGGGRSRGRSFPFHAQSLPTHLFAPALLQGIKCPVCSKFVGADNIELHLLACLTKPRIVYNEDVLTLDSGECVICLEDMLQGDTIARLPCLCIYHKSCIDSWFERNRSCPEHPND</sequence>
<keyword evidence="9" id="KW-0479">Metal-binding</keyword>
<dbReference type="GO" id="GO:0061630">
    <property type="term" value="F:ubiquitin protein ligase activity"/>
    <property type="evidence" value="ECO:0000318"/>
    <property type="project" value="GO_Central"/>
</dbReference>
<dbReference type="EnsemblMetazoa" id="XM_001198564">
    <property type="protein sequence ID" value="XP_001198564"/>
    <property type="gene ID" value="LOC762803"/>
</dbReference>
<evidence type="ECO:0000256" key="13">
    <source>
        <dbReference type="ARBA" id="ARBA00022833"/>
    </source>
</evidence>
<comment type="pathway">
    <text evidence="5">Protein modification; protein ubiquitination.</text>
</comment>
<evidence type="ECO:0000256" key="1">
    <source>
        <dbReference type="ARBA" id="ARBA00000900"/>
    </source>
</evidence>
<dbReference type="KEGG" id="spu:762803"/>
<evidence type="ECO:0000256" key="9">
    <source>
        <dbReference type="ARBA" id="ARBA00022723"/>
    </source>
</evidence>
<reference evidence="24" key="1">
    <citation type="submission" date="2015-02" db="EMBL/GenBank/DDBJ databases">
        <title>Genome sequencing for Strongylocentrotus purpuratus.</title>
        <authorList>
            <person name="Murali S."/>
            <person name="Liu Y."/>
            <person name="Vee V."/>
            <person name="English A."/>
            <person name="Wang M."/>
            <person name="Skinner E."/>
            <person name="Han Y."/>
            <person name="Muzny D.M."/>
            <person name="Worley K.C."/>
            <person name="Gibbs R.A."/>
        </authorList>
    </citation>
    <scope>NUCLEOTIDE SEQUENCE</scope>
</reference>
<evidence type="ECO:0000256" key="18">
    <source>
        <dbReference type="ARBA" id="ARBA00042177"/>
    </source>
</evidence>
<dbReference type="RefSeq" id="XP_001198564.2">
    <property type="nucleotide sequence ID" value="XM_001198564.4"/>
</dbReference>
<evidence type="ECO:0000256" key="17">
    <source>
        <dbReference type="ARBA" id="ARBA00040227"/>
    </source>
</evidence>
<accession>A0A7M7LIP0</accession>
<protein>
    <recommendedName>
        <fullName evidence="17">E3 ubiquitin-protein ligase ZNRF1</fullName>
        <ecNumber evidence="6">2.3.2.27</ecNumber>
    </recommendedName>
    <alternativeName>
        <fullName evidence="18">RING-type E3 ubiquitin transferase ZNRF1</fullName>
    </alternativeName>
    <alternativeName>
        <fullName evidence="19">Zinc/RING finger protein 1</fullName>
    </alternativeName>
</protein>
<dbReference type="InterPro" id="IPR001841">
    <property type="entry name" value="Znf_RING"/>
</dbReference>
<evidence type="ECO:0000256" key="2">
    <source>
        <dbReference type="ARBA" id="ARBA00004170"/>
    </source>
</evidence>
<evidence type="ECO:0000256" key="12">
    <source>
        <dbReference type="ARBA" id="ARBA00022786"/>
    </source>
</evidence>
<dbReference type="GO" id="GO:0070936">
    <property type="term" value="P:protein K48-linked ubiquitination"/>
    <property type="evidence" value="ECO:0000318"/>
    <property type="project" value="GO_Central"/>
</dbReference>
<dbReference type="EC" id="2.3.2.27" evidence="6"/>
<dbReference type="FunFam" id="3.30.40.10:FF:000235">
    <property type="entry name" value="E3 ubiquitin-protein ligase ZNRF1"/>
    <property type="match status" value="1"/>
</dbReference>
<dbReference type="GO" id="GO:0043161">
    <property type="term" value="P:proteasome-mediated ubiquitin-dependent protein catabolic process"/>
    <property type="evidence" value="ECO:0000318"/>
    <property type="project" value="GO_Central"/>
</dbReference>
<keyword evidence="15" id="KW-0458">Lysosome</keyword>
<keyword evidence="14" id="KW-0472">Membrane</keyword>
<keyword evidence="11 20" id="KW-0863">Zinc-finger</keyword>
<dbReference type="GeneID" id="762803"/>
<dbReference type="InParanoid" id="A0A7M7LIP0"/>
<dbReference type="PANTHER" id="PTHR46661">
    <property type="entry name" value="E3 UBIQUITIN-PROTEIN LIGASE ZNRF1-LIKE PROTEIN"/>
    <property type="match status" value="1"/>
</dbReference>
<evidence type="ECO:0000256" key="20">
    <source>
        <dbReference type="PROSITE-ProRule" id="PRU00175"/>
    </source>
</evidence>
<keyword evidence="24" id="KW-1185">Reference proteome</keyword>
<evidence type="ECO:0000256" key="15">
    <source>
        <dbReference type="ARBA" id="ARBA00023228"/>
    </source>
</evidence>
<evidence type="ECO:0000256" key="6">
    <source>
        <dbReference type="ARBA" id="ARBA00012483"/>
    </source>
</evidence>
<dbReference type="OMA" id="RGNDGHR"/>
<organism evidence="23 24">
    <name type="scientific">Strongylocentrotus purpuratus</name>
    <name type="common">Purple sea urchin</name>
    <dbReference type="NCBI Taxonomy" id="7668"/>
    <lineage>
        <taxon>Eukaryota</taxon>
        <taxon>Metazoa</taxon>
        <taxon>Echinodermata</taxon>
        <taxon>Eleutherozoa</taxon>
        <taxon>Echinozoa</taxon>
        <taxon>Echinoidea</taxon>
        <taxon>Euechinoidea</taxon>
        <taxon>Echinacea</taxon>
        <taxon>Camarodonta</taxon>
        <taxon>Echinidea</taxon>
        <taxon>Strongylocentrotidae</taxon>
        <taxon>Strongylocentrotus</taxon>
    </lineage>
</organism>
<keyword evidence="12" id="KW-0833">Ubl conjugation pathway</keyword>
<dbReference type="GO" id="GO:0005764">
    <property type="term" value="C:lysosome"/>
    <property type="evidence" value="ECO:0007669"/>
    <property type="project" value="UniProtKB-SubCell"/>
</dbReference>
<dbReference type="Gene3D" id="3.30.40.10">
    <property type="entry name" value="Zinc/RING finger domain, C3HC4 (zinc finger)"/>
    <property type="match status" value="1"/>
</dbReference>
<keyword evidence="10" id="KW-0967">Endosome</keyword>
<comment type="catalytic activity">
    <reaction evidence="1">
        <text>S-ubiquitinyl-[E2 ubiquitin-conjugating enzyme]-L-cysteine + [acceptor protein]-L-lysine = [E2 ubiquitin-conjugating enzyme]-L-cysteine + N(6)-ubiquitinyl-[acceptor protein]-L-lysine.</text>
        <dbReference type="EC" id="2.3.2.27"/>
    </reaction>
</comment>
<comment type="subcellular location">
    <subcellularLocation>
        <location evidence="3">Endosome</location>
    </subcellularLocation>
    <subcellularLocation>
        <location evidence="4">Lysosome</location>
    </subcellularLocation>
    <subcellularLocation>
        <location evidence="2">Membrane</location>
        <topology evidence="2">Peripheral membrane protein</topology>
    </subcellularLocation>
</comment>
<dbReference type="GO" id="GO:0008270">
    <property type="term" value="F:zinc ion binding"/>
    <property type="evidence" value="ECO:0007669"/>
    <property type="project" value="UniProtKB-KW"/>
</dbReference>
<reference evidence="23" key="2">
    <citation type="submission" date="2021-01" db="UniProtKB">
        <authorList>
            <consortium name="EnsemblMetazoa"/>
        </authorList>
    </citation>
    <scope>IDENTIFICATION</scope>
</reference>
<evidence type="ECO:0000259" key="22">
    <source>
        <dbReference type="PROSITE" id="PS50089"/>
    </source>
</evidence>
<evidence type="ECO:0000256" key="16">
    <source>
        <dbReference type="ARBA" id="ARBA00023288"/>
    </source>
</evidence>
<dbReference type="PROSITE" id="PS50089">
    <property type="entry name" value="ZF_RING_2"/>
    <property type="match status" value="1"/>
</dbReference>
<keyword evidence="8" id="KW-0519">Myristate</keyword>
<feature type="region of interest" description="Disordered" evidence="21">
    <location>
        <begin position="1"/>
        <end position="133"/>
    </location>
</feature>
<keyword evidence="13" id="KW-0862">Zinc</keyword>
<dbReference type="GO" id="GO:0005737">
    <property type="term" value="C:cytoplasm"/>
    <property type="evidence" value="ECO:0000318"/>
    <property type="project" value="GO_Central"/>
</dbReference>
<evidence type="ECO:0000313" key="23">
    <source>
        <dbReference type="EnsemblMetazoa" id="XP_001198564"/>
    </source>
</evidence>
<proteinExistence type="predicted"/>
<dbReference type="GO" id="GO:0005768">
    <property type="term" value="C:endosome"/>
    <property type="evidence" value="ECO:0007669"/>
    <property type="project" value="UniProtKB-SubCell"/>
</dbReference>
<dbReference type="SMART" id="SM00184">
    <property type="entry name" value="RING"/>
    <property type="match status" value="1"/>
</dbReference>
<feature type="compositionally biased region" description="Polar residues" evidence="21">
    <location>
        <begin position="49"/>
        <end position="76"/>
    </location>
</feature>
<evidence type="ECO:0000256" key="11">
    <source>
        <dbReference type="ARBA" id="ARBA00022771"/>
    </source>
</evidence>
<feature type="compositionally biased region" description="Low complexity" evidence="21">
    <location>
        <begin position="91"/>
        <end position="103"/>
    </location>
</feature>
<dbReference type="CDD" id="cd16694">
    <property type="entry name" value="mRING-CH-C4HC2H_ZNRF1"/>
    <property type="match status" value="1"/>
</dbReference>
<evidence type="ECO:0000256" key="4">
    <source>
        <dbReference type="ARBA" id="ARBA00004371"/>
    </source>
</evidence>
<dbReference type="SUPFAM" id="SSF57850">
    <property type="entry name" value="RING/U-box"/>
    <property type="match status" value="1"/>
</dbReference>
<dbReference type="PANTHER" id="PTHR46661:SF4">
    <property type="entry name" value="RING-TYPE DOMAIN-CONTAINING PROTEIN"/>
    <property type="match status" value="1"/>
</dbReference>
<evidence type="ECO:0000256" key="21">
    <source>
        <dbReference type="SAM" id="MobiDB-lite"/>
    </source>
</evidence>
<dbReference type="Proteomes" id="UP000007110">
    <property type="component" value="Unassembled WGS sequence"/>
</dbReference>
<evidence type="ECO:0000313" key="24">
    <source>
        <dbReference type="Proteomes" id="UP000007110"/>
    </source>
</evidence>
<evidence type="ECO:0000256" key="19">
    <source>
        <dbReference type="ARBA" id="ARBA00042305"/>
    </source>
</evidence>
<feature type="domain" description="RING-type" evidence="22">
    <location>
        <begin position="194"/>
        <end position="234"/>
    </location>
</feature>
<dbReference type="InterPro" id="IPR051878">
    <property type="entry name" value="ZNRF_ubiq-protein_ligase"/>
</dbReference>
<evidence type="ECO:0000256" key="14">
    <source>
        <dbReference type="ARBA" id="ARBA00023136"/>
    </source>
</evidence>
<evidence type="ECO:0000256" key="7">
    <source>
        <dbReference type="ARBA" id="ARBA00022679"/>
    </source>
</evidence>
<dbReference type="OrthoDB" id="10057496at2759"/>
<evidence type="ECO:0000256" key="3">
    <source>
        <dbReference type="ARBA" id="ARBA00004177"/>
    </source>
</evidence>
<dbReference type="InterPro" id="IPR013083">
    <property type="entry name" value="Znf_RING/FYVE/PHD"/>
</dbReference>
<feature type="compositionally biased region" description="Polar residues" evidence="21">
    <location>
        <begin position="1"/>
        <end position="10"/>
    </location>
</feature>
<evidence type="ECO:0000256" key="10">
    <source>
        <dbReference type="ARBA" id="ARBA00022753"/>
    </source>
</evidence>
<evidence type="ECO:0000256" key="8">
    <source>
        <dbReference type="ARBA" id="ARBA00022707"/>
    </source>
</evidence>
<keyword evidence="7" id="KW-0808">Transferase</keyword>
<keyword evidence="16" id="KW-0449">Lipoprotein</keyword>
<dbReference type="AlphaFoldDB" id="A0A7M7LIP0"/>
<dbReference type="GO" id="GO:0016020">
    <property type="term" value="C:membrane"/>
    <property type="evidence" value="ECO:0000318"/>
    <property type="project" value="GO_Central"/>
</dbReference>
<evidence type="ECO:0000256" key="5">
    <source>
        <dbReference type="ARBA" id="ARBA00004906"/>
    </source>
</evidence>